<sequence>MIESYANEYIYSKDKQFLPEKIEISDQKFQNDIFSYFNKNNILNVNDSYHNFKPVIASKISVNQIDPFNLKVNVTLINNNRDWYIPRFEEKSIYSEKKIIIIEKNDKFRLIYPEWWPRRERSKNSPIVYILKKDNISLLAKFNKGDTYKIEYIIKIPTIDESQSEFSIHFLDGKIPIEIFNRYRKINNNILPNLVTKSNIVQVICKRLSDHKEDGYTCEFRE</sequence>
<dbReference type="EMBL" id="CP012808">
    <property type="protein sequence ID" value="ALH95733.1"/>
    <property type="molecule type" value="Genomic_DNA"/>
</dbReference>
<accession>A0A0N9VQS6</accession>
<proteinExistence type="predicted"/>
<name>A0A0N9VQS6_9GAMM</name>
<dbReference type="AlphaFoldDB" id="A0A0N9VQS6"/>
<protein>
    <submittedName>
        <fullName evidence="1">Uncharacterized protein</fullName>
    </submittedName>
</protein>
<keyword evidence="2" id="KW-1185">Reference proteome</keyword>
<organism evidence="1 2">
    <name type="scientific">Acinetobacter equi</name>
    <dbReference type="NCBI Taxonomy" id="1324350"/>
    <lineage>
        <taxon>Bacteria</taxon>
        <taxon>Pseudomonadati</taxon>
        <taxon>Pseudomonadota</taxon>
        <taxon>Gammaproteobacteria</taxon>
        <taxon>Moraxellales</taxon>
        <taxon>Moraxellaceae</taxon>
        <taxon>Acinetobacter</taxon>
    </lineage>
</organism>
<dbReference type="KEGG" id="aei:AOY20_09440"/>
<gene>
    <name evidence="1" type="ORF">AOY20_09440</name>
</gene>
<evidence type="ECO:0000313" key="1">
    <source>
        <dbReference type="EMBL" id="ALH95733.1"/>
    </source>
</evidence>
<evidence type="ECO:0000313" key="2">
    <source>
        <dbReference type="Proteomes" id="UP000064939"/>
    </source>
</evidence>
<reference evidence="1 2" key="1">
    <citation type="journal article" date="2015" name="Int. J. Syst. Evol. Microbiol.">
        <title>Acinetobacter equi sp. nov. isolated from horse faeces.</title>
        <authorList>
            <person name="Poppel M.T."/>
            <person name="Skiebe E."/>
            <person name="Laue M."/>
            <person name="Bergmann H."/>
            <person name="Ebersberger I."/>
            <person name="Garn T."/>
            <person name="Fruth A."/>
            <person name="Baumgardt S."/>
            <person name="Busse H.J."/>
            <person name="Wilharm G."/>
        </authorList>
    </citation>
    <scope>NUCLEOTIDE SEQUENCE [LARGE SCALE GENOMIC DNA]</scope>
    <source>
        <strain evidence="1 2">114</strain>
    </source>
</reference>
<dbReference type="Proteomes" id="UP000064939">
    <property type="component" value="Chromosome"/>
</dbReference>
<dbReference type="STRING" id="1324350.AOY20_09440"/>